<evidence type="ECO:0000256" key="1">
    <source>
        <dbReference type="ARBA" id="ARBA00022729"/>
    </source>
</evidence>
<dbReference type="PANTHER" id="PTHR35357">
    <property type="entry name" value="OS02G0537100 PROTEIN"/>
    <property type="match status" value="1"/>
</dbReference>
<dbReference type="Gene3D" id="1.20.140.40">
    <property type="entry name" value="Invertase/pectin methylesterase inhibitor family protein"/>
    <property type="match status" value="1"/>
</dbReference>
<dbReference type="GO" id="GO:0004857">
    <property type="term" value="F:enzyme inhibitor activity"/>
    <property type="evidence" value="ECO:0007669"/>
    <property type="project" value="InterPro"/>
</dbReference>
<keyword evidence="1" id="KW-0732">Signal</keyword>
<keyword evidence="2" id="KW-1015">Disulfide bond</keyword>
<dbReference type="NCBIfam" id="TIGR01614">
    <property type="entry name" value="PME_inhib"/>
    <property type="match status" value="1"/>
</dbReference>
<dbReference type="PANTHER" id="PTHR35357:SF17">
    <property type="entry name" value="PECTINESTERASE INHIBITOR 12"/>
    <property type="match status" value="1"/>
</dbReference>
<dbReference type="Pfam" id="PF04043">
    <property type="entry name" value="PMEI"/>
    <property type="match status" value="1"/>
</dbReference>
<gene>
    <name evidence="5" type="ORF">PVL29_002192</name>
</gene>
<dbReference type="Proteomes" id="UP001168098">
    <property type="component" value="Unassembled WGS sequence"/>
</dbReference>
<evidence type="ECO:0000313" key="5">
    <source>
        <dbReference type="EMBL" id="KAJ9707090.1"/>
    </source>
</evidence>
<dbReference type="GO" id="GO:0005576">
    <property type="term" value="C:extracellular region"/>
    <property type="evidence" value="ECO:0007669"/>
    <property type="project" value="UniProtKB-ARBA"/>
</dbReference>
<dbReference type="AlphaFoldDB" id="A0AA39AHG9"/>
<comment type="similarity">
    <text evidence="3">Belongs to the PMEI family.</text>
</comment>
<dbReference type="FunFam" id="1.20.140.40:FF:000002">
    <property type="entry name" value="Putative invertase inhibitor"/>
    <property type="match status" value="1"/>
</dbReference>
<dbReference type="SUPFAM" id="SSF101148">
    <property type="entry name" value="Plant invertase/pectin methylesterase inhibitor"/>
    <property type="match status" value="1"/>
</dbReference>
<keyword evidence="6" id="KW-1185">Reference proteome</keyword>
<proteinExistence type="inferred from homology"/>
<name>A0AA39AHG9_VITRO</name>
<comment type="caution">
    <text evidence="5">The sequence shown here is derived from an EMBL/GenBank/DDBJ whole genome shotgun (WGS) entry which is preliminary data.</text>
</comment>
<dbReference type="SMART" id="SM00856">
    <property type="entry name" value="PMEI"/>
    <property type="match status" value="1"/>
</dbReference>
<dbReference type="InterPro" id="IPR035513">
    <property type="entry name" value="Invertase/methylesterase_inhib"/>
</dbReference>
<evidence type="ECO:0000259" key="4">
    <source>
        <dbReference type="SMART" id="SM00856"/>
    </source>
</evidence>
<dbReference type="CDD" id="cd15795">
    <property type="entry name" value="PMEI-Pla_a_1_like"/>
    <property type="match status" value="1"/>
</dbReference>
<dbReference type="InterPro" id="IPR034088">
    <property type="entry name" value="Pla_a_1-like"/>
</dbReference>
<feature type="domain" description="Pectinesterase inhibitor" evidence="4">
    <location>
        <begin position="47"/>
        <end position="199"/>
    </location>
</feature>
<evidence type="ECO:0000313" key="6">
    <source>
        <dbReference type="Proteomes" id="UP001168098"/>
    </source>
</evidence>
<dbReference type="EMBL" id="JARBHA010000002">
    <property type="protein sequence ID" value="KAJ9707090.1"/>
    <property type="molecule type" value="Genomic_DNA"/>
</dbReference>
<accession>A0AA39AHG9</accession>
<dbReference type="InterPro" id="IPR006501">
    <property type="entry name" value="Pectinesterase_inhib_dom"/>
</dbReference>
<protein>
    <recommendedName>
        <fullName evidence="4">Pectinesterase inhibitor domain-containing protein</fullName>
    </recommendedName>
</protein>
<evidence type="ECO:0000256" key="3">
    <source>
        <dbReference type="ARBA" id="ARBA00038471"/>
    </source>
</evidence>
<sequence length="213" mass="23758">MLHSPLFSLSFCFVFFFFFFFVILIPQQNCSPLPLSRHRPNPKHFPVGVDLVNTTCELCANASASFNYKFCVSSLDRLPISHAANFQGLAIVAMELAVENASNTVLKIANMLNSGTFDHHDMGCLEDCMETYSHSVTALLNSIGAFMAKHYGVANTWMLQVTKGTRRCEQGFSRGRKEASPLKKQNYNILQLSDIALCIIQFLEPPPTPPRSS</sequence>
<organism evidence="5 6">
    <name type="scientific">Vitis rotundifolia</name>
    <name type="common">Muscadine grape</name>
    <dbReference type="NCBI Taxonomy" id="103349"/>
    <lineage>
        <taxon>Eukaryota</taxon>
        <taxon>Viridiplantae</taxon>
        <taxon>Streptophyta</taxon>
        <taxon>Embryophyta</taxon>
        <taxon>Tracheophyta</taxon>
        <taxon>Spermatophyta</taxon>
        <taxon>Magnoliopsida</taxon>
        <taxon>eudicotyledons</taxon>
        <taxon>Gunneridae</taxon>
        <taxon>Pentapetalae</taxon>
        <taxon>rosids</taxon>
        <taxon>Vitales</taxon>
        <taxon>Vitaceae</taxon>
        <taxon>Viteae</taxon>
        <taxon>Vitis</taxon>
    </lineage>
</organism>
<reference evidence="5 6" key="1">
    <citation type="journal article" date="2023" name="BMC Biotechnol.">
        <title>Vitis rotundifolia cv Carlos genome sequencing.</title>
        <authorList>
            <person name="Huff M."/>
            <person name="Hulse-Kemp A."/>
            <person name="Scheffler B."/>
            <person name="Youngblood R."/>
            <person name="Simpson S."/>
            <person name="Babiker E."/>
            <person name="Staton M."/>
        </authorList>
    </citation>
    <scope>NUCLEOTIDE SEQUENCE [LARGE SCALE GENOMIC DNA]</scope>
    <source>
        <tissue evidence="5">Leaf</tissue>
    </source>
</reference>
<evidence type="ECO:0000256" key="2">
    <source>
        <dbReference type="ARBA" id="ARBA00023157"/>
    </source>
</evidence>